<keyword evidence="1" id="KW-1133">Transmembrane helix</keyword>
<reference evidence="2" key="1">
    <citation type="submission" date="2022-08" db="EMBL/GenBank/DDBJ databases">
        <title>Genome analysis of Corynebacteriales strain.</title>
        <authorList>
            <person name="Lee S.D."/>
        </authorList>
    </citation>
    <scope>NUCLEOTIDE SEQUENCE</scope>
    <source>
        <strain evidence="2">D3-21</strain>
    </source>
</reference>
<evidence type="ECO:0000313" key="3">
    <source>
        <dbReference type="Proteomes" id="UP001152755"/>
    </source>
</evidence>
<dbReference type="Proteomes" id="UP001152755">
    <property type="component" value="Unassembled WGS sequence"/>
</dbReference>
<keyword evidence="3" id="KW-1185">Reference proteome</keyword>
<protein>
    <submittedName>
        <fullName evidence="2">Uncharacterized protein</fullName>
    </submittedName>
</protein>
<dbReference type="AlphaFoldDB" id="A0A9X4RFB3"/>
<feature type="transmembrane region" description="Helical" evidence="1">
    <location>
        <begin position="12"/>
        <end position="31"/>
    </location>
</feature>
<accession>A0A9X4RFB3</accession>
<dbReference type="EMBL" id="JANRHA010000011">
    <property type="protein sequence ID" value="MDG3016102.1"/>
    <property type="molecule type" value="Genomic_DNA"/>
</dbReference>
<comment type="caution">
    <text evidence="2">The sequence shown here is derived from an EMBL/GenBank/DDBJ whole genome shotgun (WGS) entry which is preliminary data.</text>
</comment>
<feature type="transmembrane region" description="Helical" evidence="1">
    <location>
        <begin position="60"/>
        <end position="82"/>
    </location>
</feature>
<keyword evidence="1" id="KW-0812">Transmembrane</keyword>
<keyword evidence="1" id="KW-0472">Membrane</keyword>
<name>A0A9X4RFB3_9ACTN</name>
<organism evidence="2 3">
    <name type="scientific">Speluncibacter jeojiensis</name>
    <dbReference type="NCBI Taxonomy" id="2710754"/>
    <lineage>
        <taxon>Bacteria</taxon>
        <taxon>Bacillati</taxon>
        <taxon>Actinomycetota</taxon>
        <taxon>Actinomycetes</taxon>
        <taxon>Mycobacteriales</taxon>
        <taxon>Speluncibacteraceae</taxon>
        <taxon>Speluncibacter</taxon>
    </lineage>
</organism>
<proteinExistence type="predicted"/>
<sequence length="85" mass="8835">MNLLIDTLDSLWKVVAVGLLFGAGLPGLFALGMRELSPRPVGVDADGEIRTARPGTWHTVFGYACFGAVIIAIVGGVAFIVLGGH</sequence>
<evidence type="ECO:0000313" key="2">
    <source>
        <dbReference type="EMBL" id="MDG3016102.1"/>
    </source>
</evidence>
<dbReference type="RefSeq" id="WP_277830189.1">
    <property type="nucleotide sequence ID" value="NZ_JAAIVF010000001.1"/>
</dbReference>
<gene>
    <name evidence="2" type="ORF">NVS88_16205</name>
</gene>
<evidence type="ECO:0000256" key="1">
    <source>
        <dbReference type="SAM" id="Phobius"/>
    </source>
</evidence>